<dbReference type="GO" id="GO:0004519">
    <property type="term" value="F:endonuclease activity"/>
    <property type="evidence" value="ECO:0007669"/>
    <property type="project" value="UniProtKB-KW"/>
</dbReference>
<evidence type="ECO:0000313" key="3">
    <source>
        <dbReference type="Proteomes" id="UP000316584"/>
    </source>
</evidence>
<dbReference type="GO" id="GO:0003676">
    <property type="term" value="F:nucleic acid binding"/>
    <property type="evidence" value="ECO:0007669"/>
    <property type="project" value="InterPro"/>
</dbReference>
<keyword evidence="3" id="KW-1185">Reference proteome</keyword>
<sequence>MIKLRRLPPPAYLTAARVDELTEEFKSKSSRVWNHDAIKKQLLDSSNSKCAYCESRLDEESKYMEVEHFEDKDTYPENVVRWENLLPSCKRCNGAKGTHDVRAEPIVNPYVEDPSAHLYLKAFRFRPRSPLGRSTIGVVDLNNSARIVLRRFEVGEAVIAAIAVASDRYEQWRTSGSTRSKNILVGCLEALLLECQPPSEYAATAATVLHDDDDYEDLVGRMQSSGMWSDELAALHASSRALVLL</sequence>
<dbReference type="CDD" id="cd00085">
    <property type="entry name" value="HNHc"/>
    <property type="match status" value="1"/>
</dbReference>
<keyword evidence="2" id="KW-0378">Hydrolase</keyword>
<accession>A0A518N6K8</accession>
<dbReference type="SMART" id="SM00507">
    <property type="entry name" value="HNHc"/>
    <property type="match status" value="1"/>
</dbReference>
<dbReference type="OrthoDB" id="8824552at2"/>
<evidence type="ECO:0000259" key="1">
    <source>
        <dbReference type="SMART" id="SM00507"/>
    </source>
</evidence>
<dbReference type="AlphaFoldDB" id="A0A518N6K8"/>
<name>A0A518N6K8_9GAMM</name>
<protein>
    <submittedName>
        <fullName evidence="2">HNH endonuclease</fullName>
    </submittedName>
</protein>
<organism evidence="2 3">
    <name type="scientific">Luteimonas granuli</name>
    <dbReference type="NCBI Taxonomy" id="1176533"/>
    <lineage>
        <taxon>Bacteria</taxon>
        <taxon>Pseudomonadati</taxon>
        <taxon>Pseudomonadota</taxon>
        <taxon>Gammaproteobacteria</taxon>
        <taxon>Lysobacterales</taxon>
        <taxon>Lysobacteraceae</taxon>
        <taxon>Luteimonas</taxon>
    </lineage>
</organism>
<dbReference type="KEGG" id="lug:FPZ22_12150"/>
<dbReference type="Pfam" id="PF01844">
    <property type="entry name" value="HNH"/>
    <property type="match status" value="1"/>
</dbReference>
<dbReference type="Proteomes" id="UP000316584">
    <property type="component" value="Chromosome"/>
</dbReference>
<feature type="domain" description="HNH nuclease" evidence="1">
    <location>
        <begin position="37"/>
        <end position="94"/>
    </location>
</feature>
<reference evidence="2 3" key="1">
    <citation type="submission" date="2019-07" db="EMBL/GenBank/DDBJ databases">
        <title>Full genome sequence of Luteimonas sp. Gr-4.</title>
        <authorList>
            <person name="Im W.-T."/>
        </authorList>
    </citation>
    <scope>NUCLEOTIDE SEQUENCE [LARGE SCALE GENOMIC DNA]</scope>
    <source>
        <strain evidence="2 3">Gr-4</strain>
    </source>
</reference>
<dbReference type="GO" id="GO:0008270">
    <property type="term" value="F:zinc ion binding"/>
    <property type="evidence" value="ECO:0007669"/>
    <property type="project" value="InterPro"/>
</dbReference>
<dbReference type="InterPro" id="IPR003615">
    <property type="entry name" value="HNH_nuc"/>
</dbReference>
<proteinExistence type="predicted"/>
<dbReference type="EMBL" id="CP042218">
    <property type="protein sequence ID" value="QDW67538.1"/>
    <property type="molecule type" value="Genomic_DNA"/>
</dbReference>
<gene>
    <name evidence="2" type="ORF">FPZ22_12150</name>
</gene>
<dbReference type="InterPro" id="IPR002711">
    <property type="entry name" value="HNH"/>
</dbReference>
<keyword evidence="2" id="KW-0255">Endonuclease</keyword>
<dbReference type="Gene3D" id="1.10.30.50">
    <property type="match status" value="1"/>
</dbReference>
<evidence type="ECO:0000313" key="2">
    <source>
        <dbReference type="EMBL" id="QDW67538.1"/>
    </source>
</evidence>
<keyword evidence="2" id="KW-0540">Nuclease</keyword>